<dbReference type="RefSeq" id="WP_117557517.1">
    <property type="nucleotide sequence ID" value="NZ_CAXTHN010000064.1"/>
</dbReference>
<name>A0AAW5BIX9_9FIRM</name>
<reference evidence="2" key="2">
    <citation type="submission" date="2020-02" db="EMBL/GenBank/DDBJ databases">
        <authorList>
            <person name="Littmann E."/>
            <person name="Sorbara M."/>
        </authorList>
    </citation>
    <scope>NUCLEOTIDE SEQUENCE</scope>
    <source>
        <strain evidence="2">MSK.1.17</strain>
    </source>
</reference>
<dbReference type="Proteomes" id="UP001299608">
    <property type="component" value="Unassembled WGS sequence"/>
</dbReference>
<reference evidence="1" key="3">
    <citation type="submission" date="2022-01" db="EMBL/GenBank/DDBJ databases">
        <title>Collection of gut derived symbiotic bacterial strains cultured from healthy donors.</title>
        <authorList>
            <person name="Lin H."/>
            <person name="Kohout C."/>
            <person name="Waligurski E."/>
            <person name="Pamer E.G."/>
        </authorList>
    </citation>
    <scope>NUCLEOTIDE SEQUENCE</scope>
    <source>
        <strain evidence="1">DFI.6.55</strain>
    </source>
</reference>
<evidence type="ECO:0000313" key="2">
    <source>
        <dbReference type="EMBL" id="NSJ52659.1"/>
    </source>
</evidence>
<dbReference type="EMBL" id="JAKNGE010000002">
    <property type="protein sequence ID" value="MCG4744245.1"/>
    <property type="molecule type" value="Genomic_DNA"/>
</dbReference>
<organism evidence="1 4">
    <name type="scientific">Enterocloster aldenensis</name>
    <dbReference type="NCBI Taxonomy" id="358742"/>
    <lineage>
        <taxon>Bacteria</taxon>
        <taxon>Bacillati</taxon>
        <taxon>Bacillota</taxon>
        <taxon>Clostridia</taxon>
        <taxon>Lachnospirales</taxon>
        <taxon>Lachnospiraceae</taxon>
        <taxon>Enterocloster</taxon>
    </lineage>
</organism>
<dbReference type="Proteomes" id="UP000669239">
    <property type="component" value="Unassembled WGS sequence"/>
</dbReference>
<sequence length="84" mass="9660">MKRMQLYNGNSLDDFLHIKSILERNNIRFDTENTLSGGKGRMLGNLLVFGRPSSGLQDEHRQDFKIFVDEHEYDKAKGLIGYIG</sequence>
<proteinExistence type="predicted"/>
<accession>A0AAW5BIX9</accession>
<dbReference type="EMBL" id="JAAITT010000091">
    <property type="protein sequence ID" value="NSJ52659.1"/>
    <property type="molecule type" value="Genomic_DNA"/>
</dbReference>
<protein>
    <recommendedName>
        <fullName evidence="5">DUF2007 domain-containing protein</fullName>
    </recommendedName>
</protein>
<evidence type="ECO:0000313" key="3">
    <source>
        <dbReference type="Proteomes" id="UP000669239"/>
    </source>
</evidence>
<keyword evidence="3" id="KW-1185">Reference proteome</keyword>
<reference evidence="2 3" key="1">
    <citation type="journal article" date="2020" name="Cell Host Microbe">
        <title>Functional and Genomic Variation between Human-Derived Isolates of Lachnospiraceae Reveals Inter- and Intra-Species Diversity.</title>
        <authorList>
            <person name="Sorbara M.T."/>
            <person name="Littmann E.R."/>
            <person name="Fontana E."/>
            <person name="Moody T.U."/>
            <person name="Kohout C.E."/>
            <person name="Gjonbalaj M."/>
            <person name="Eaton V."/>
            <person name="Seok R."/>
            <person name="Leiner I.M."/>
            <person name="Pamer E.G."/>
        </authorList>
    </citation>
    <scope>NUCLEOTIDE SEQUENCE [LARGE SCALE GENOMIC DNA]</scope>
    <source>
        <strain evidence="2 3">MSK.1.17</strain>
    </source>
</reference>
<evidence type="ECO:0000313" key="1">
    <source>
        <dbReference type="EMBL" id="MCG4744245.1"/>
    </source>
</evidence>
<evidence type="ECO:0000313" key="4">
    <source>
        <dbReference type="Proteomes" id="UP001299608"/>
    </source>
</evidence>
<gene>
    <name evidence="2" type="ORF">G5B36_28905</name>
    <name evidence="1" type="ORF">L0N08_02345</name>
</gene>
<comment type="caution">
    <text evidence="1">The sequence shown here is derived from an EMBL/GenBank/DDBJ whole genome shotgun (WGS) entry which is preliminary data.</text>
</comment>
<dbReference type="AlphaFoldDB" id="A0AAW5BIX9"/>
<evidence type="ECO:0008006" key="5">
    <source>
        <dbReference type="Google" id="ProtNLM"/>
    </source>
</evidence>